<feature type="transmembrane region" description="Helical" evidence="7">
    <location>
        <begin position="20"/>
        <end position="38"/>
    </location>
</feature>
<feature type="binding site" evidence="6">
    <location>
        <position position="250"/>
    </location>
    <ligand>
        <name>Zn(2+)</name>
        <dbReference type="ChEBI" id="CHEBI:29105"/>
    </ligand>
</feature>
<dbReference type="GO" id="GO:0038023">
    <property type="term" value="F:signaling receptor activity"/>
    <property type="evidence" value="ECO:0007669"/>
    <property type="project" value="TreeGrafter"/>
</dbReference>
<keyword evidence="9" id="KW-1185">Reference proteome</keyword>
<feature type="transmembrane region" description="Helical" evidence="7">
    <location>
        <begin position="208"/>
        <end position="227"/>
    </location>
</feature>
<keyword evidence="8" id="KW-0675">Receptor</keyword>
<dbReference type="InterPro" id="IPR004254">
    <property type="entry name" value="AdipoR/HlyIII-related"/>
</dbReference>
<dbReference type="AlphaFoldDB" id="A0AA47M872"/>
<evidence type="ECO:0000256" key="6">
    <source>
        <dbReference type="PIRSR" id="PIRSR604254-1"/>
    </source>
</evidence>
<evidence type="ECO:0000256" key="4">
    <source>
        <dbReference type="ARBA" id="ARBA00022989"/>
    </source>
</evidence>
<proteinExistence type="inferred from homology"/>
<gene>
    <name evidence="8" type="primary">Paqr3</name>
    <name evidence="8" type="ORF">N1851_028660</name>
</gene>
<accession>A0AA47M872</accession>
<organism evidence="8 9">
    <name type="scientific">Merluccius polli</name>
    <name type="common">Benguela hake</name>
    <name type="synonym">Merluccius cadenati</name>
    <dbReference type="NCBI Taxonomy" id="89951"/>
    <lineage>
        <taxon>Eukaryota</taxon>
        <taxon>Metazoa</taxon>
        <taxon>Chordata</taxon>
        <taxon>Craniata</taxon>
        <taxon>Vertebrata</taxon>
        <taxon>Euteleostomi</taxon>
        <taxon>Actinopterygii</taxon>
        <taxon>Neopterygii</taxon>
        <taxon>Teleostei</taxon>
        <taxon>Neoteleostei</taxon>
        <taxon>Acanthomorphata</taxon>
        <taxon>Zeiogadaria</taxon>
        <taxon>Gadariae</taxon>
        <taxon>Gadiformes</taxon>
        <taxon>Gadoidei</taxon>
        <taxon>Merlucciidae</taxon>
        <taxon>Merluccius</taxon>
    </lineage>
</organism>
<keyword evidence="6" id="KW-0479">Metal-binding</keyword>
<dbReference type="PANTHER" id="PTHR20855">
    <property type="entry name" value="ADIPOR/PROGESTIN RECEPTOR-RELATED"/>
    <property type="match status" value="1"/>
</dbReference>
<protein>
    <submittedName>
        <fullName evidence="8">Progestin and adipoQ receptor family member 3</fullName>
    </submittedName>
</protein>
<name>A0AA47M872_MERPO</name>
<dbReference type="GO" id="GO:0016020">
    <property type="term" value="C:membrane"/>
    <property type="evidence" value="ECO:0007669"/>
    <property type="project" value="UniProtKB-SubCell"/>
</dbReference>
<comment type="caution">
    <text evidence="8">The sequence shown here is derived from an EMBL/GenBank/DDBJ whole genome shotgun (WGS) entry which is preliminary data.</text>
</comment>
<feature type="transmembrane region" description="Helical" evidence="7">
    <location>
        <begin position="77"/>
        <end position="100"/>
    </location>
</feature>
<dbReference type="PANTHER" id="PTHR20855:SF15">
    <property type="entry name" value="PROGESTIN AND ADIPOQ RECEPTOR FAMILY MEMBER 3"/>
    <property type="match status" value="1"/>
</dbReference>
<sequence length="283" mass="32547">MFELLPSNIDSVDNSTSGPMFELVIILLPVMWPSLFILSNETVNMWSHLLGFLLFFLLGAYNMAAVLPAIGASREDFVIYCICIFCFQLCMLCSVGYHVFCCHRSEKTSRRWMALDYAGMSIGILGCYVPGVFYAFYCNNYWRQVYLLAVLALMLAVFFAQIHPLYLSQPWRKLRSFIVCSLAAYGLLPTMHWVWISGGFSSEPTQLFLPRVLGMYLLAALAFLFYFSKVPERYFPGQLNYLGSSHQVWHVLLVLMFYWWHQTCNLIMAYRHSQPCPGAPQQA</sequence>
<evidence type="ECO:0000256" key="7">
    <source>
        <dbReference type="SAM" id="Phobius"/>
    </source>
</evidence>
<feature type="binding site" evidence="6">
    <location>
        <position position="98"/>
    </location>
    <ligand>
        <name>Zn(2+)</name>
        <dbReference type="ChEBI" id="CHEBI:29105"/>
    </ligand>
</feature>
<dbReference type="Pfam" id="PF03006">
    <property type="entry name" value="HlyIII"/>
    <property type="match status" value="1"/>
</dbReference>
<feature type="transmembrane region" description="Helical" evidence="7">
    <location>
        <begin position="143"/>
        <end position="162"/>
    </location>
</feature>
<feature type="transmembrane region" description="Helical" evidence="7">
    <location>
        <begin position="50"/>
        <end position="71"/>
    </location>
</feature>
<evidence type="ECO:0000313" key="9">
    <source>
        <dbReference type="Proteomes" id="UP001174136"/>
    </source>
</evidence>
<reference evidence="8" key="1">
    <citation type="journal article" date="2023" name="Front. Mar. Sci.">
        <title>A new Merluccius polli reference genome to investigate the effects of global change in West African waters.</title>
        <authorList>
            <person name="Mateo J.L."/>
            <person name="Blanco-Fernandez C."/>
            <person name="Garcia-Vazquez E."/>
            <person name="Machado-Schiaffino G."/>
        </authorList>
    </citation>
    <scope>NUCLEOTIDE SEQUENCE</scope>
    <source>
        <strain evidence="8">C29</strain>
        <tissue evidence="8">Fin</tissue>
    </source>
</reference>
<comment type="subcellular location">
    <subcellularLocation>
        <location evidence="1">Membrane</location>
        <topology evidence="1">Multi-pass membrane protein</topology>
    </subcellularLocation>
</comment>
<feature type="transmembrane region" description="Helical" evidence="7">
    <location>
        <begin position="174"/>
        <end position="196"/>
    </location>
</feature>
<feature type="binding site" evidence="6">
    <location>
        <position position="246"/>
    </location>
    <ligand>
        <name>Zn(2+)</name>
        <dbReference type="ChEBI" id="CHEBI:29105"/>
    </ligand>
</feature>
<dbReference type="GO" id="GO:0046872">
    <property type="term" value="F:metal ion binding"/>
    <property type="evidence" value="ECO:0007669"/>
    <property type="project" value="UniProtKB-KW"/>
</dbReference>
<keyword evidence="4 7" id="KW-1133">Transmembrane helix</keyword>
<keyword evidence="3 7" id="KW-0812">Transmembrane</keyword>
<evidence type="ECO:0000256" key="3">
    <source>
        <dbReference type="ARBA" id="ARBA00022692"/>
    </source>
</evidence>
<keyword evidence="5 7" id="KW-0472">Membrane</keyword>
<dbReference type="Proteomes" id="UP001174136">
    <property type="component" value="Unassembled WGS sequence"/>
</dbReference>
<dbReference type="EMBL" id="JAOPHQ010005423">
    <property type="protein sequence ID" value="KAK0135479.1"/>
    <property type="molecule type" value="Genomic_DNA"/>
</dbReference>
<evidence type="ECO:0000256" key="2">
    <source>
        <dbReference type="ARBA" id="ARBA00007018"/>
    </source>
</evidence>
<evidence type="ECO:0000256" key="1">
    <source>
        <dbReference type="ARBA" id="ARBA00004141"/>
    </source>
</evidence>
<feature type="transmembrane region" description="Helical" evidence="7">
    <location>
        <begin position="239"/>
        <end position="260"/>
    </location>
</feature>
<feature type="transmembrane region" description="Helical" evidence="7">
    <location>
        <begin position="112"/>
        <end position="137"/>
    </location>
</feature>
<comment type="similarity">
    <text evidence="2">Belongs to the ADIPOR family.</text>
</comment>
<evidence type="ECO:0000313" key="8">
    <source>
        <dbReference type="EMBL" id="KAK0135479.1"/>
    </source>
</evidence>
<keyword evidence="6" id="KW-0862">Zinc</keyword>
<evidence type="ECO:0000256" key="5">
    <source>
        <dbReference type="ARBA" id="ARBA00023136"/>
    </source>
</evidence>